<dbReference type="Pfam" id="PF13579">
    <property type="entry name" value="Glyco_trans_4_4"/>
    <property type="match status" value="1"/>
</dbReference>
<accession>A0A437RSW3</accession>
<feature type="domain" description="Glycosyltransferase subfamily 4-like N-terminal" evidence="1">
    <location>
        <begin position="52"/>
        <end position="251"/>
    </location>
</feature>
<dbReference type="InterPro" id="IPR028098">
    <property type="entry name" value="Glyco_trans_4-like_N"/>
</dbReference>
<dbReference type="EMBL" id="SACR01000001">
    <property type="protein sequence ID" value="RVU49832.1"/>
    <property type="molecule type" value="Genomic_DNA"/>
</dbReference>
<dbReference type="Gene3D" id="3.40.50.2000">
    <property type="entry name" value="Glycogen Phosphorylase B"/>
    <property type="match status" value="2"/>
</dbReference>
<protein>
    <recommendedName>
        <fullName evidence="1">Glycosyltransferase subfamily 4-like N-terminal domain-containing protein</fullName>
    </recommendedName>
</protein>
<reference evidence="2 3" key="1">
    <citation type="submission" date="2019-01" db="EMBL/GenBank/DDBJ databases">
        <authorList>
            <person name="Chen W.-M."/>
        </authorList>
    </citation>
    <scope>NUCLEOTIDE SEQUENCE [LARGE SCALE GENOMIC DNA]</scope>
    <source>
        <strain evidence="2 3">KYPY4</strain>
    </source>
</reference>
<dbReference type="SUPFAM" id="SSF53756">
    <property type="entry name" value="UDP-Glycosyltransferase/glycogen phosphorylase"/>
    <property type="match status" value="1"/>
</dbReference>
<dbReference type="AlphaFoldDB" id="A0A437RSW3"/>
<dbReference type="OrthoDB" id="9794575at2"/>
<organism evidence="2 3">
    <name type="scientific">Rubrivivax rivuli</name>
    <dbReference type="NCBI Taxonomy" id="1862385"/>
    <lineage>
        <taxon>Bacteria</taxon>
        <taxon>Pseudomonadati</taxon>
        <taxon>Pseudomonadota</taxon>
        <taxon>Betaproteobacteria</taxon>
        <taxon>Burkholderiales</taxon>
        <taxon>Sphaerotilaceae</taxon>
        <taxon>Rubrivivax</taxon>
    </lineage>
</organism>
<gene>
    <name evidence="2" type="ORF">EOE66_04590</name>
</gene>
<evidence type="ECO:0000313" key="3">
    <source>
        <dbReference type="Proteomes" id="UP000285575"/>
    </source>
</evidence>
<comment type="caution">
    <text evidence="2">The sequence shown here is derived from an EMBL/GenBank/DDBJ whole genome shotgun (WGS) entry which is preliminary data.</text>
</comment>
<evidence type="ECO:0000259" key="1">
    <source>
        <dbReference type="Pfam" id="PF13579"/>
    </source>
</evidence>
<evidence type="ECO:0000313" key="2">
    <source>
        <dbReference type="EMBL" id="RVU49832.1"/>
    </source>
</evidence>
<proteinExistence type="predicted"/>
<dbReference type="GO" id="GO:0016757">
    <property type="term" value="F:glycosyltransferase activity"/>
    <property type="evidence" value="ECO:0007669"/>
    <property type="project" value="UniProtKB-ARBA"/>
</dbReference>
<keyword evidence="3" id="KW-1185">Reference proteome</keyword>
<name>A0A437RSW3_9BURK</name>
<sequence>MATDGQPRRLPSIWRGCESVGRPQGRQQLRRVLFIAYLYPPIANSGTRRSIEFANHLPDNGWEPVVLTISNPDSRPDRYDPELLSDVRAGTRVERAPLATEAWAQRLGALLPAPMGTRVAASLAWRLPALWKVPDDVAAWRSSAAALGIKLHREQPFDAIYASGSPWTSFLVARDISRATGVPYVIDYRDMWSPSGDAPWEQETRLQRRFRPHLERKTARDAAAVVTVTKALVENIGARVGRDDLRCITNGFEPADFAGLPQPVDDGKVRVSYTGVWRMGYGPELLYRALRLAKLRQAPWLDCLAVDAAGFKPGPAHEFGIEDRVTEHGRVSHAQALGMMGRSNAVFLPVSEGFYASASLPGKLFEYIGSQRPIIAAAPANSEVARVLDDVGGAWRLERDDEEGLLAVLQSLCTDGAYTGFTPRRSERLITYTRAATARQLADVLDEVQARPHPGRAGA</sequence>
<dbReference type="Proteomes" id="UP000285575">
    <property type="component" value="Unassembled WGS sequence"/>
</dbReference>